<name>A0A7G9SE24_9SPHN</name>
<evidence type="ECO:0000313" key="4">
    <source>
        <dbReference type="Proteomes" id="UP000515955"/>
    </source>
</evidence>
<keyword evidence="4" id="KW-1185">Reference proteome</keyword>
<evidence type="ECO:0000256" key="2">
    <source>
        <dbReference type="SAM" id="Phobius"/>
    </source>
</evidence>
<dbReference type="EMBL" id="CP060717">
    <property type="protein sequence ID" value="QNN66099.1"/>
    <property type="molecule type" value="Genomic_DNA"/>
</dbReference>
<reference evidence="3 4" key="1">
    <citation type="submission" date="2020-08" db="EMBL/GenBank/DDBJ databases">
        <title>Genome sequence of Sphingomonas rhizophila KACC 19189T.</title>
        <authorList>
            <person name="Hyun D.-W."/>
            <person name="Bae J.-W."/>
        </authorList>
    </citation>
    <scope>NUCLEOTIDE SEQUENCE [LARGE SCALE GENOMIC DNA]</scope>
    <source>
        <strain evidence="3 4">KACC 19189</strain>
    </source>
</reference>
<sequence length="97" mass="11371">MLNFTTDQWVIVALIFVLGLLIGGFLFSGGGRKWKQRYNSEVDRRKELEHTYAEREKDWREQDSLRAAALKQQARETTPADRPLFDRDGDGIDDRRE</sequence>
<protein>
    <submittedName>
        <fullName evidence="3">Uncharacterized protein</fullName>
    </submittedName>
</protein>
<keyword evidence="2" id="KW-0812">Transmembrane</keyword>
<keyword evidence="2" id="KW-1133">Transmembrane helix</keyword>
<feature type="transmembrane region" description="Helical" evidence="2">
    <location>
        <begin position="6"/>
        <end position="27"/>
    </location>
</feature>
<dbReference type="Proteomes" id="UP000515955">
    <property type="component" value="Chromosome"/>
</dbReference>
<organism evidence="3 4">
    <name type="scientific">Sphingomonas rhizophila</name>
    <dbReference type="NCBI Taxonomy" id="2071607"/>
    <lineage>
        <taxon>Bacteria</taxon>
        <taxon>Pseudomonadati</taxon>
        <taxon>Pseudomonadota</taxon>
        <taxon>Alphaproteobacteria</taxon>
        <taxon>Sphingomonadales</taxon>
        <taxon>Sphingomonadaceae</taxon>
        <taxon>Sphingomonas</taxon>
    </lineage>
</organism>
<dbReference type="KEGG" id="srhi:H9L12_06405"/>
<feature type="compositionally biased region" description="Basic and acidic residues" evidence="1">
    <location>
        <begin position="83"/>
        <end position="97"/>
    </location>
</feature>
<feature type="region of interest" description="Disordered" evidence="1">
    <location>
        <begin position="68"/>
        <end position="97"/>
    </location>
</feature>
<keyword evidence="2" id="KW-0472">Membrane</keyword>
<gene>
    <name evidence="3" type="ORF">H9L12_06405</name>
</gene>
<dbReference type="AlphaFoldDB" id="A0A7G9SE24"/>
<proteinExistence type="predicted"/>
<evidence type="ECO:0000313" key="3">
    <source>
        <dbReference type="EMBL" id="QNN66099.1"/>
    </source>
</evidence>
<evidence type="ECO:0000256" key="1">
    <source>
        <dbReference type="SAM" id="MobiDB-lite"/>
    </source>
</evidence>
<dbReference type="RefSeq" id="WP_187543084.1">
    <property type="nucleotide sequence ID" value="NZ_CP060717.1"/>
</dbReference>
<accession>A0A7G9SE24</accession>